<dbReference type="PROSITE" id="PS00409">
    <property type="entry name" value="PROKAR_NTER_METHYL"/>
    <property type="match status" value="1"/>
</dbReference>
<dbReference type="SUPFAM" id="SSF54523">
    <property type="entry name" value="Pili subunits"/>
    <property type="match status" value="1"/>
</dbReference>
<dbReference type="EMBL" id="LDJM01000025">
    <property type="protein sequence ID" value="KRG76238.1"/>
    <property type="molecule type" value="Genomic_DNA"/>
</dbReference>
<reference evidence="2 3" key="1">
    <citation type="submission" date="2015-05" db="EMBL/GenBank/DDBJ databases">
        <title>Genome sequencing and analysis of members of genus Stenotrophomonas.</title>
        <authorList>
            <person name="Patil P.P."/>
            <person name="Midha S."/>
            <person name="Patil P.B."/>
        </authorList>
    </citation>
    <scope>NUCLEOTIDE SEQUENCE [LARGE SCALE GENOMIC DNA]</scope>
    <source>
        <strain evidence="2 3">DSM 24757</strain>
    </source>
</reference>
<dbReference type="InterPro" id="IPR032092">
    <property type="entry name" value="PilW"/>
</dbReference>
<proteinExistence type="predicted"/>
<protein>
    <recommendedName>
        <fullName evidence="4">Type IV pilus assembly protein PilW</fullName>
    </recommendedName>
</protein>
<comment type="caution">
    <text evidence="2">The sequence shown here is derived from an EMBL/GenBank/DDBJ whole genome shotgun (WGS) entry which is preliminary data.</text>
</comment>
<keyword evidence="1" id="KW-1133">Transmembrane helix</keyword>
<dbReference type="STRING" id="336566.ABB30_10350"/>
<dbReference type="AlphaFoldDB" id="A0A0R0DDZ6"/>
<evidence type="ECO:0000313" key="2">
    <source>
        <dbReference type="EMBL" id="KRG76238.1"/>
    </source>
</evidence>
<keyword evidence="1" id="KW-0812">Transmembrane</keyword>
<dbReference type="PATRIC" id="fig|336566.3.peg.1489"/>
<evidence type="ECO:0000256" key="1">
    <source>
        <dbReference type="SAM" id="Phobius"/>
    </source>
</evidence>
<feature type="transmembrane region" description="Helical" evidence="1">
    <location>
        <begin position="12"/>
        <end position="33"/>
    </location>
</feature>
<dbReference type="Proteomes" id="UP000050956">
    <property type="component" value="Unassembled WGS sequence"/>
</dbReference>
<dbReference type="Pfam" id="PF16074">
    <property type="entry name" value="PilW"/>
    <property type="match status" value="1"/>
</dbReference>
<keyword evidence="3" id="KW-1185">Reference proteome</keyword>
<gene>
    <name evidence="2" type="ORF">ABB30_10350</name>
</gene>
<keyword evidence="1" id="KW-0472">Membrane</keyword>
<name>A0A0R0DDZ6_9GAMM</name>
<sequence>MQGKYERGFSLVELMIALLLGTLVVAAAGGIFLTNRQTFRSTDSLGRVQEGMRTAFELMARDIREASGNPCSNGVPLANVINSPSSRWWTNLENWGQGLRGYMGSQAFADSGFGTGAGQRLSDTEAIELFATETPVRMVTAHTPASATFTLSDANHGFAAGELALACSPRHAALFQISSVSGATIGHGTGGTPGNCTSALGVPVNCGTSISYEFSTPNTVLARVHAVRWYVANNAAGRPALYQQRLARVAGGGLQAVAQEVVEGVRSLELTYLERNETSYGNASTVAAWDQVVAVNIRAEVEGEPNSGTGGVPLARNVEHVVSLRNRNP</sequence>
<dbReference type="InterPro" id="IPR012902">
    <property type="entry name" value="N_methyl_site"/>
</dbReference>
<evidence type="ECO:0000313" key="3">
    <source>
        <dbReference type="Proteomes" id="UP000050956"/>
    </source>
</evidence>
<accession>A0A0R0DDZ6</accession>
<dbReference type="Pfam" id="PF07963">
    <property type="entry name" value="N_methyl"/>
    <property type="match status" value="1"/>
</dbReference>
<dbReference type="InterPro" id="IPR045584">
    <property type="entry name" value="Pilin-like"/>
</dbReference>
<evidence type="ECO:0008006" key="4">
    <source>
        <dbReference type="Google" id="ProtNLM"/>
    </source>
</evidence>
<dbReference type="NCBIfam" id="TIGR02532">
    <property type="entry name" value="IV_pilin_GFxxxE"/>
    <property type="match status" value="1"/>
</dbReference>
<dbReference type="GO" id="GO:0043683">
    <property type="term" value="P:type IV pilus assembly"/>
    <property type="evidence" value="ECO:0007669"/>
    <property type="project" value="InterPro"/>
</dbReference>
<organism evidence="2 3">
    <name type="scientific">Stenotrophomonas ginsengisoli</name>
    <dbReference type="NCBI Taxonomy" id="336566"/>
    <lineage>
        <taxon>Bacteria</taxon>
        <taxon>Pseudomonadati</taxon>
        <taxon>Pseudomonadota</taxon>
        <taxon>Gammaproteobacteria</taxon>
        <taxon>Lysobacterales</taxon>
        <taxon>Lysobacteraceae</taxon>
        <taxon>Stenotrophomonas</taxon>
    </lineage>
</organism>